<sequence length="228" mass="25946">MDLKKYPNAAKLYKSNPEAFQERLDKALSLIEKFYDEENHSKELFGMGAIEAAEVFCKAFFNPKGILKFYPEKDYAKALEELGPDLSPAAIFSDRVKLYDTSGNRIDRKDFTKEETLEGLFQSIMYAMRFLPANDLTSALLINDVELYGVARFRKLQELLDIQPALNYQKSTNRIIGKRISGTGFYDCGILKYEQAFVECPACHTAHLEKYGGYAVCRTCKAGYELSD</sequence>
<name>A0A6C0R1A6_9BACL</name>
<proteinExistence type="predicted"/>
<protein>
    <submittedName>
        <fullName evidence="1">Uncharacterized protein</fullName>
    </submittedName>
</protein>
<dbReference type="AlphaFoldDB" id="A0A6C0R1A6"/>
<dbReference type="EMBL" id="CP019718">
    <property type="protein sequence ID" value="QHZ54056.1"/>
    <property type="molecule type" value="Genomic_DNA"/>
</dbReference>
<geneLocation type="plasmid" evidence="1 2">
    <name>unnamed1</name>
</geneLocation>
<evidence type="ECO:0000313" key="2">
    <source>
        <dbReference type="Proteomes" id="UP000464330"/>
    </source>
</evidence>
<dbReference type="Proteomes" id="UP000464330">
    <property type="component" value="Plasmid unnamed1"/>
</dbReference>
<reference evidence="1 2" key="1">
    <citation type="journal article" date="2020" name="Int. J. Med. Microbiol.">
        <title>Discovery of Paenibacillus larvae ERIC V: Phenotypic and genomic comparison to genotypes ERIC I-IV reveal different inventories of virulence factors which correlate with epidemiological prevalences of American Foulbrood.</title>
        <authorList>
            <person name="Beims H."/>
            <person name="Bunk B."/>
            <person name="Erler S."/>
            <person name="Mohr K.I."/>
            <person name="Sproer C."/>
            <person name="Pradella S."/>
            <person name="Gunther G."/>
            <person name="Rohde M."/>
            <person name="von der Ohe W."/>
            <person name="Steinert M."/>
        </authorList>
    </citation>
    <scope>NUCLEOTIDE SEQUENCE [LARGE SCALE GENOMIC DNA]</scope>
    <source>
        <strain evidence="1">Eric_V</strain>
        <plasmid evidence="1">unnamed1</plasmid>
    </source>
</reference>
<evidence type="ECO:0000313" key="1">
    <source>
        <dbReference type="EMBL" id="QHZ54056.1"/>
    </source>
</evidence>
<gene>
    <name evidence="1" type="ORF">ERICV_05072</name>
</gene>
<dbReference type="RefSeq" id="WP_172423992.1">
    <property type="nucleotide sequence ID" value="NZ_CP019718.1"/>
</dbReference>
<organism evidence="1 2">
    <name type="scientific">Paenibacillus larvae subsp. larvae</name>
    <dbReference type="NCBI Taxonomy" id="147375"/>
    <lineage>
        <taxon>Bacteria</taxon>
        <taxon>Bacillati</taxon>
        <taxon>Bacillota</taxon>
        <taxon>Bacilli</taxon>
        <taxon>Bacillales</taxon>
        <taxon>Paenibacillaceae</taxon>
        <taxon>Paenibacillus</taxon>
    </lineage>
</organism>
<keyword evidence="1" id="KW-0614">Plasmid</keyword>
<accession>A0A6C0R1A6</accession>